<dbReference type="EMBL" id="UOET01000201">
    <property type="protein sequence ID" value="VAW28175.1"/>
    <property type="molecule type" value="Genomic_DNA"/>
</dbReference>
<accession>A0A3B0UB35</accession>
<protein>
    <submittedName>
        <fullName evidence="1">Xanthine dehydrogenase, molybdenum binding subunit</fullName>
        <ecNumber evidence="1">1.17.1.4</ecNumber>
    </submittedName>
</protein>
<evidence type="ECO:0000313" key="1">
    <source>
        <dbReference type="EMBL" id="VAW28175.1"/>
    </source>
</evidence>
<organism evidence="1">
    <name type="scientific">hydrothermal vent metagenome</name>
    <dbReference type="NCBI Taxonomy" id="652676"/>
    <lineage>
        <taxon>unclassified sequences</taxon>
        <taxon>metagenomes</taxon>
        <taxon>ecological metagenomes</taxon>
    </lineage>
</organism>
<sequence length="42" mass="4558">MKNIDSKGHVTGKSVYLDDIPVRQDTLYAAVLDATIAHGKIC</sequence>
<dbReference type="EC" id="1.17.1.4" evidence="1"/>
<dbReference type="SUPFAM" id="SSF54665">
    <property type="entry name" value="CO dehydrogenase molybdoprotein N-domain-like"/>
    <property type="match status" value="1"/>
</dbReference>
<dbReference type="GO" id="GO:0004854">
    <property type="term" value="F:xanthine dehydrogenase activity"/>
    <property type="evidence" value="ECO:0007669"/>
    <property type="project" value="UniProtKB-EC"/>
</dbReference>
<gene>
    <name evidence="1" type="ORF">MNBD_BACTEROID07-1285</name>
</gene>
<name>A0A3B0UB35_9ZZZZ</name>
<dbReference type="Gene3D" id="3.90.1170.50">
    <property type="entry name" value="Aldehyde oxidase/xanthine dehydrogenase, a/b hammerhead"/>
    <property type="match status" value="1"/>
</dbReference>
<reference evidence="1" key="1">
    <citation type="submission" date="2018-06" db="EMBL/GenBank/DDBJ databases">
        <authorList>
            <person name="Zhirakovskaya E."/>
        </authorList>
    </citation>
    <scope>NUCLEOTIDE SEQUENCE</scope>
</reference>
<proteinExistence type="predicted"/>
<dbReference type="AlphaFoldDB" id="A0A3B0UB35"/>
<feature type="non-terminal residue" evidence="1">
    <location>
        <position position="42"/>
    </location>
</feature>
<dbReference type="InterPro" id="IPR036856">
    <property type="entry name" value="Ald_Oxase/Xan_DH_a/b_sf"/>
</dbReference>
<keyword evidence="1" id="KW-0560">Oxidoreductase</keyword>